<dbReference type="EMBL" id="CP019697">
    <property type="protein sequence ID" value="AQS51755.1"/>
    <property type="molecule type" value="Genomic_DNA"/>
</dbReference>
<dbReference type="OrthoDB" id="9775594at2"/>
<dbReference type="InterPro" id="IPR050902">
    <property type="entry name" value="ABC_Transporter_SBP"/>
</dbReference>
<reference evidence="3 4" key="1">
    <citation type="submission" date="2017-01" db="EMBL/GenBank/DDBJ databases">
        <title>Complete Genome Sequence of Paenalcaligenes hominis, Isolated from a paraplegic Patient with neurogenic bladder.</title>
        <authorList>
            <person name="Mukhopadhyay R."/>
            <person name="Joaquin J."/>
            <person name="Hogue R."/>
            <person name="Kilaru A."/>
            <person name="Jospin G."/>
            <person name="Mars K."/>
            <person name="Eisen J.A."/>
            <person name="Chaturvedi V."/>
        </authorList>
    </citation>
    <scope>NUCLEOTIDE SEQUENCE [LARGE SCALE GENOMIC DNA]</scope>
    <source>
        <strain evidence="3 4">15S00501</strain>
    </source>
</reference>
<proteinExistence type="predicted"/>
<evidence type="ECO:0000313" key="4">
    <source>
        <dbReference type="Proteomes" id="UP000189369"/>
    </source>
</evidence>
<gene>
    <name evidence="3" type="ORF">PAEH1_09600</name>
</gene>
<evidence type="ECO:0000256" key="1">
    <source>
        <dbReference type="SAM" id="SignalP"/>
    </source>
</evidence>
<dbReference type="PROSITE" id="PS50983">
    <property type="entry name" value="FE_B12_PBP"/>
    <property type="match status" value="1"/>
</dbReference>
<dbReference type="STRING" id="643674.PAEH1_09600"/>
<dbReference type="SUPFAM" id="SSF53807">
    <property type="entry name" value="Helical backbone' metal receptor"/>
    <property type="match status" value="1"/>
</dbReference>
<dbReference type="Pfam" id="PF01497">
    <property type="entry name" value="Peripla_BP_2"/>
    <property type="match status" value="1"/>
</dbReference>
<sequence>MKRLLFSLLTWFCVSQVMAAPIVVTDVMGREVTLEQPAHRIILTQARHMPVLALLHPDPVSLLAGWSDEFKTSFANEYEAYQAHFPAIRDIPVVGRHTADSFSVEQSLALRPDLVVLTSRFAGLLPGQDPNESELIRRFERAGVPVLIVDFFMDPLTNTVPSLQALGSAIGAETRTDAFIEFYQSQMAQVQTRLQDLDPASFPPVFVHAHAGSTDCCSSPGTGTFNDMIRFAGGHNIGADLLKTPTGNVNYEYINARNPAVYIATGTGATQRNQAGGLAIGTGISADAARQSLANLIKANRLQHIDAVQQQNAHGIWHAFNDSPLHMIFIQALATWTHPERMQGISPQRTLEEINERFLTVPMEGTYFIDLHDKES</sequence>
<feature type="signal peptide" evidence="1">
    <location>
        <begin position="1"/>
        <end position="19"/>
    </location>
</feature>
<dbReference type="PANTHER" id="PTHR30535">
    <property type="entry name" value="VITAMIN B12-BINDING PROTEIN"/>
    <property type="match status" value="1"/>
</dbReference>
<protein>
    <submittedName>
        <fullName evidence="3">ABC transporter substrate-binding protein</fullName>
    </submittedName>
</protein>
<dbReference type="Proteomes" id="UP000189369">
    <property type="component" value="Chromosome"/>
</dbReference>
<keyword evidence="1" id="KW-0732">Signal</keyword>
<name>A0A1U9K137_9BURK</name>
<dbReference type="KEGG" id="phn:PAEH1_09600"/>
<dbReference type="PANTHER" id="PTHR30535:SF34">
    <property type="entry name" value="MOLYBDATE-BINDING PROTEIN MOLA"/>
    <property type="match status" value="1"/>
</dbReference>
<dbReference type="InterPro" id="IPR002491">
    <property type="entry name" value="ABC_transptr_periplasmic_BD"/>
</dbReference>
<feature type="chain" id="PRO_5012730626" evidence="1">
    <location>
        <begin position="20"/>
        <end position="376"/>
    </location>
</feature>
<accession>A0A1U9K137</accession>
<evidence type="ECO:0000313" key="3">
    <source>
        <dbReference type="EMBL" id="AQS51755.1"/>
    </source>
</evidence>
<dbReference type="Gene3D" id="3.40.50.1980">
    <property type="entry name" value="Nitrogenase molybdenum iron protein domain"/>
    <property type="match status" value="2"/>
</dbReference>
<organism evidence="3 4">
    <name type="scientific">Paenalcaligenes hominis</name>
    <dbReference type="NCBI Taxonomy" id="643674"/>
    <lineage>
        <taxon>Bacteria</taxon>
        <taxon>Pseudomonadati</taxon>
        <taxon>Pseudomonadota</taxon>
        <taxon>Betaproteobacteria</taxon>
        <taxon>Burkholderiales</taxon>
        <taxon>Alcaligenaceae</taxon>
        <taxon>Paenalcaligenes</taxon>
    </lineage>
</organism>
<dbReference type="AlphaFoldDB" id="A0A1U9K137"/>
<feature type="domain" description="Fe/B12 periplasmic-binding" evidence="2">
    <location>
        <begin position="40"/>
        <end position="341"/>
    </location>
</feature>
<evidence type="ECO:0000259" key="2">
    <source>
        <dbReference type="PROSITE" id="PS50983"/>
    </source>
</evidence>